<dbReference type="InterPro" id="IPR029044">
    <property type="entry name" value="Nucleotide-diphossugar_trans"/>
</dbReference>
<dbReference type="HOGENOM" id="CLU_029499_4_0_2"/>
<reference evidence="3 4" key="1">
    <citation type="submission" date="2013-07" db="EMBL/GenBank/DDBJ databases">
        <title>Genome of Archaeoglobus fulgidus.</title>
        <authorList>
            <person name="Fiebig A."/>
            <person name="Birkeland N.-K."/>
        </authorList>
    </citation>
    <scope>NUCLEOTIDE SEQUENCE [LARGE SCALE GENOMIC DNA]</scope>
    <source>
        <strain evidence="3 4">DSM 8774</strain>
    </source>
</reference>
<dbReference type="KEGG" id="afg:AFULGI_00002280"/>
<dbReference type="CDD" id="cd04181">
    <property type="entry name" value="NTP_transferase"/>
    <property type="match status" value="1"/>
</dbReference>
<evidence type="ECO:0000313" key="3">
    <source>
        <dbReference type="EMBL" id="AIG97058.1"/>
    </source>
</evidence>
<evidence type="ECO:0000313" key="4">
    <source>
        <dbReference type="Proteomes" id="UP000028501"/>
    </source>
</evidence>
<protein>
    <recommendedName>
        <fullName evidence="1">Bifunctional protein GlmU</fullName>
    </recommendedName>
</protein>
<organism evidence="3 4">
    <name type="scientific">Archaeoglobus fulgidus DSM 8774</name>
    <dbReference type="NCBI Taxonomy" id="1344584"/>
    <lineage>
        <taxon>Archaea</taxon>
        <taxon>Methanobacteriati</taxon>
        <taxon>Methanobacteriota</taxon>
        <taxon>Archaeoglobi</taxon>
        <taxon>Archaeoglobales</taxon>
        <taxon>Archaeoglobaceae</taxon>
        <taxon>Archaeoglobus</taxon>
    </lineage>
</organism>
<dbReference type="PANTHER" id="PTHR42883:SF2">
    <property type="entry name" value="THYMIDYLYLTRANSFERASE"/>
    <property type="match status" value="1"/>
</dbReference>
<name>A0A075WHQ0_ARCFL</name>
<dbReference type="Pfam" id="PF00483">
    <property type="entry name" value="NTP_transferase"/>
    <property type="match status" value="1"/>
</dbReference>
<sequence length="332" mass="37406">MKVIIMAGGYATRLWPITKSKAKPLLPVGTKRIVDHVYEKVLKFNSPILLSTNKRFEEDFRKWAEGKDVEVVVEDTMREEEKLGAVKALAQVVEGIDDDFLVVAGDNIFSFELNPIVELFRKKKSPVTALYDVGDYELAKRYGVAELEGEIVRRFYEKPEKPASTLVGIAIYTFPREIADLLVEYVGGNERSDNLGDFLSYLCQKMDVYGCIFDNGNWYDVGNPDSYIEAFKFYTDSFVHESVEVAKAAKIIEPVVIERDVVIKGRSIVGPYAYIGEGCEIDSSDVSESVVFSKTVLKRVRLWRSIIDDDCEIRNIELSGSIIGGHAKIQRG</sequence>
<dbReference type="SUPFAM" id="SSF51161">
    <property type="entry name" value="Trimeric LpxA-like enzymes"/>
    <property type="match status" value="1"/>
</dbReference>
<dbReference type="RefSeq" id="WP_010877753.1">
    <property type="nucleotide sequence ID" value="NZ_CP006577.1"/>
</dbReference>
<proteinExistence type="predicted"/>
<dbReference type="GeneID" id="24793774"/>
<evidence type="ECO:0000259" key="2">
    <source>
        <dbReference type="Pfam" id="PF00483"/>
    </source>
</evidence>
<dbReference type="InterPro" id="IPR005835">
    <property type="entry name" value="NTP_transferase_dom"/>
</dbReference>
<gene>
    <name evidence="3" type="ORF">AFULGI_00002280</name>
</gene>
<dbReference type="SUPFAM" id="SSF53448">
    <property type="entry name" value="Nucleotide-diphospho-sugar transferases"/>
    <property type="match status" value="1"/>
</dbReference>
<feature type="domain" description="Nucleotidyl transferase" evidence="2">
    <location>
        <begin position="2"/>
        <end position="236"/>
    </location>
</feature>
<dbReference type="InterPro" id="IPR011004">
    <property type="entry name" value="Trimer_LpxA-like_sf"/>
</dbReference>
<dbReference type="PANTHER" id="PTHR42883">
    <property type="entry name" value="GLUCOSE-1-PHOSPHATE THYMIDYLTRANSFERASE"/>
    <property type="match status" value="1"/>
</dbReference>
<keyword evidence="3" id="KW-0548">Nucleotidyltransferase</keyword>
<dbReference type="Gene3D" id="2.160.10.10">
    <property type="entry name" value="Hexapeptide repeat proteins"/>
    <property type="match status" value="1"/>
</dbReference>
<dbReference type="Gene3D" id="3.90.550.10">
    <property type="entry name" value="Spore Coat Polysaccharide Biosynthesis Protein SpsA, Chain A"/>
    <property type="match status" value="1"/>
</dbReference>
<dbReference type="AlphaFoldDB" id="A0A075WHQ0"/>
<dbReference type="EMBL" id="CP006577">
    <property type="protein sequence ID" value="AIG97058.1"/>
    <property type="molecule type" value="Genomic_DNA"/>
</dbReference>
<dbReference type="GO" id="GO:0016779">
    <property type="term" value="F:nucleotidyltransferase activity"/>
    <property type="evidence" value="ECO:0007669"/>
    <property type="project" value="UniProtKB-KW"/>
</dbReference>
<dbReference type="Proteomes" id="UP000028501">
    <property type="component" value="Chromosome"/>
</dbReference>
<accession>A0A075WHQ0</accession>
<keyword evidence="3" id="KW-0808">Transferase</keyword>
<evidence type="ECO:0000256" key="1">
    <source>
        <dbReference type="ARBA" id="ARBA00013414"/>
    </source>
</evidence>